<dbReference type="SUPFAM" id="SSF52540">
    <property type="entry name" value="P-loop containing nucleoside triphosphate hydrolases"/>
    <property type="match status" value="1"/>
</dbReference>
<evidence type="ECO:0000313" key="2">
    <source>
        <dbReference type="EMBL" id="ALO60307.1"/>
    </source>
</evidence>
<dbReference type="GO" id="GO:0016301">
    <property type="term" value="F:kinase activity"/>
    <property type="evidence" value="ECO:0007669"/>
    <property type="project" value="InterPro"/>
</dbReference>
<proteinExistence type="predicted"/>
<dbReference type="GO" id="GO:0005737">
    <property type="term" value="C:cytoplasm"/>
    <property type="evidence" value="ECO:0000318"/>
    <property type="project" value="GO_Central"/>
</dbReference>
<gene>
    <name evidence="2" type="ordered locus">CNA02555</name>
</gene>
<dbReference type="PaxDb" id="214684-A0A0S2LHW7"/>
<dbReference type="InterPro" id="IPR027417">
    <property type="entry name" value="P-loop_NTPase"/>
</dbReference>
<dbReference type="GO" id="GO:0005524">
    <property type="term" value="F:ATP binding"/>
    <property type="evidence" value="ECO:0007669"/>
    <property type="project" value="InterPro"/>
</dbReference>
<accession>A0A0S2LHW7</accession>
<dbReference type="KEGG" id="cne:CNA02555"/>
<dbReference type="GeneID" id="36392663"/>
<evidence type="ECO:0000259" key="1">
    <source>
        <dbReference type="Pfam" id="PF00485"/>
    </source>
</evidence>
<protein>
    <recommendedName>
        <fullName evidence="1">Phosphoribulokinase/uridine kinase domain-containing protein</fullName>
    </recommendedName>
</protein>
<dbReference type="Gene3D" id="3.40.50.300">
    <property type="entry name" value="P-loop containing nucleotide triphosphate hydrolases"/>
    <property type="match status" value="2"/>
</dbReference>
<keyword evidence="3" id="KW-1185">Reference proteome</keyword>
<sequence length="265" mass="30230">MQVTPEQLVNEIAKKYNELPKDRRLLVAIAGPPGSGKSTLAYPLADALNSFILGHPPTNPSHIENPVSSLLAEGNIQQGNDDEVALTIGLDGWHYRREELDDFDDPQDAHWRRGASFTFNLNSYRSFLSLLRIPLYPHPPRNIPFPTFDHASKDPKPSPFPILPGHRIILIEGLYTLLDQPGWRECAAMMDMGVWVDVDENVARKRVIKRNWEAGIVEDVKKCEERVDAVDMKNNEQVRNYLVDPTYIIRSIEGEFISKQNFRFD</sequence>
<dbReference type="Pfam" id="PF00485">
    <property type="entry name" value="PRK"/>
    <property type="match status" value="1"/>
</dbReference>
<dbReference type="InParanoid" id="A0A0S2LHW7"/>
<name>A0A0S2LHW7_CRYD1</name>
<dbReference type="PANTHER" id="PTHR10285">
    <property type="entry name" value="URIDINE KINASE"/>
    <property type="match status" value="1"/>
</dbReference>
<dbReference type="FunCoup" id="A0A0S2LHW7">
    <property type="interactions" value="209"/>
</dbReference>
<feature type="domain" description="Phosphoribulokinase/uridine kinase" evidence="1">
    <location>
        <begin position="145"/>
        <end position="211"/>
    </location>
</feature>
<dbReference type="EMBL" id="AE017341">
    <property type="protein sequence ID" value="ALO60307.1"/>
    <property type="molecule type" value="Genomic_DNA"/>
</dbReference>
<dbReference type="InterPro" id="IPR006083">
    <property type="entry name" value="PRK/URK"/>
</dbReference>
<organism evidence="2 3">
    <name type="scientific">Cryptococcus deneoformans (strain JEC21 / ATCC MYA-565)</name>
    <name type="common">Cryptococcus neoformans var. neoformans serotype D</name>
    <dbReference type="NCBI Taxonomy" id="214684"/>
    <lineage>
        <taxon>Eukaryota</taxon>
        <taxon>Fungi</taxon>
        <taxon>Dikarya</taxon>
        <taxon>Basidiomycota</taxon>
        <taxon>Agaricomycotina</taxon>
        <taxon>Tremellomycetes</taxon>
        <taxon>Tremellales</taxon>
        <taxon>Cryptococcaceae</taxon>
        <taxon>Cryptococcus</taxon>
        <taxon>Cryptococcus neoformans species complex</taxon>
    </lineage>
</organism>
<dbReference type="OrthoDB" id="6362633at2759"/>
<dbReference type="RefSeq" id="XP_024514133.1">
    <property type="nucleotide sequence ID" value="XM_024656061.1"/>
</dbReference>
<dbReference type="STRING" id="214684.A0A0S2LHW7"/>
<reference evidence="2 3" key="1">
    <citation type="journal article" date="2005" name="Science">
        <title>The genome of the basidiomycetous yeast and human pathogen Cryptococcus neoformans.</title>
        <authorList>
            <person name="Loftus B.J."/>
            <person name="Fung E."/>
            <person name="Roncaglia P."/>
            <person name="Rowley D."/>
            <person name="Amedeo P."/>
            <person name="Bruno D."/>
            <person name="Vamathevan J."/>
            <person name="Miranda M."/>
            <person name="Anderson I.J."/>
            <person name="Fraser J.A."/>
            <person name="Allen J.E."/>
            <person name="Bosdet I.E."/>
            <person name="Brent M.R."/>
            <person name="Chiu R."/>
            <person name="Doering T.L."/>
            <person name="Donlin M.J."/>
            <person name="D'Souza C.A."/>
            <person name="Fox D.S."/>
            <person name="Grinberg V."/>
            <person name="Fu J."/>
            <person name="Fukushima M."/>
            <person name="Haas B.J."/>
            <person name="Huang J.C."/>
            <person name="Janbon G."/>
            <person name="Jones S.J."/>
            <person name="Koo H.L."/>
            <person name="Krzywinski M.I."/>
            <person name="Kwon-Chung J.K."/>
            <person name="Lengeler K.B."/>
            <person name="Maiti R."/>
            <person name="Marra M.A."/>
            <person name="Marra R.E."/>
            <person name="Mathewson C.A."/>
            <person name="Mitchell T.G."/>
            <person name="Pertea M."/>
            <person name="Riggs F.R."/>
            <person name="Salzberg S.L."/>
            <person name="Schein J.E."/>
            <person name="Shvartsbeyn A."/>
            <person name="Shin H."/>
            <person name="Shumway M."/>
            <person name="Specht C.A."/>
            <person name="Suh B.B."/>
            <person name="Tenney A."/>
            <person name="Utterback T.R."/>
            <person name="Wickes B.L."/>
            <person name="Wortman J.R."/>
            <person name="Wye N.H."/>
            <person name="Kronstad J.W."/>
            <person name="Lodge J.K."/>
            <person name="Heitman J."/>
            <person name="Davis R.W."/>
            <person name="Fraser C.M."/>
            <person name="Hyman R.W."/>
        </authorList>
    </citation>
    <scope>NUCLEOTIDE SEQUENCE [LARGE SCALE GENOMIC DNA]</scope>
    <source>
        <strain evidence="3">JEC21 / ATCC MYA-565</strain>
    </source>
</reference>
<dbReference type="AlphaFoldDB" id="A0A0S2LHW7"/>
<dbReference type="Proteomes" id="UP000002149">
    <property type="component" value="Chromosome 1"/>
</dbReference>
<evidence type="ECO:0000313" key="3">
    <source>
        <dbReference type="Proteomes" id="UP000002149"/>
    </source>
</evidence>
<dbReference type="VEuPathDB" id="FungiDB:CNA02555"/>